<comment type="caution">
    <text evidence="2">The sequence shown here is derived from an EMBL/GenBank/DDBJ whole genome shotgun (WGS) entry which is preliminary data.</text>
</comment>
<sequence length="418" mass="47419">MKVTLLSRSDVGGGASVAVRRLYYALNDARIDATLLVGNKNREETVLVNDSKVGKARGLVTRFLDNLPIKTYDKSSKSLFSVQWVPDEVSGKLKILKPDVVNLHWISQGFMQVETLAQLPYPLVWTSHDMWGFTGGCHYTEGCDRYLKSCGQCPQLNSSKDNDLSRWIWQRKAKAWCNLPLTIVTPSHWLADCARNSSLFANKRIEVIPNGLNTKIYKPMNRRAARERLNLPADKHLVLFGALNPTSDPRKGFQYLEPALKSLSQSDWKDKIELVIFGASRPEQEPELGFKIHYLGQFKDDVALSLIYASVDLFVAPSVQDNLPNTIMESMACGTPVVAFKIGGIPDMIEHENNGYLAQPFESEDLAQGMGWILQDQERYNELCDRARRKVEQEFTLEIQAKNYLDLFTELIDNYHKE</sequence>
<evidence type="ECO:0000259" key="1">
    <source>
        <dbReference type="Pfam" id="PF13439"/>
    </source>
</evidence>
<gene>
    <name evidence="2" type="ORF">PMG71_09150</name>
</gene>
<evidence type="ECO:0000313" key="2">
    <source>
        <dbReference type="EMBL" id="MDJ1169591.1"/>
    </source>
</evidence>
<dbReference type="Pfam" id="PF13439">
    <property type="entry name" value="Glyco_transf_4"/>
    <property type="match status" value="1"/>
</dbReference>
<dbReference type="PANTHER" id="PTHR12526">
    <property type="entry name" value="GLYCOSYLTRANSFERASE"/>
    <property type="match status" value="1"/>
</dbReference>
<dbReference type="EMBL" id="JAQOSP010000063">
    <property type="protein sequence ID" value="MDJ1169591.1"/>
    <property type="molecule type" value="Genomic_DNA"/>
</dbReference>
<dbReference type="RefSeq" id="WP_283753349.1">
    <property type="nucleotide sequence ID" value="NZ_JAQOSP010000063.1"/>
</dbReference>
<name>A0ABT7ARR5_9CYAN</name>
<dbReference type="Pfam" id="PF13692">
    <property type="entry name" value="Glyco_trans_1_4"/>
    <property type="match status" value="1"/>
</dbReference>
<evidence type="ECO:0000313" key="3">
    <source>
        <dbReference type="Proteomes" id="UP001235303"/>
    </source>
</evidence>
<dbReference type="PANTHER" id="PTHR12526:SF637">
    <property type="entry name" value="GLYCOSYLTRANSFERASE EPSF-RELATED"/>
    <property type="match status" value="1"/>
</dbReference>
<reference evidence="2 3" key="1">
    <citation type="submission" date="2023-01" db="EMBL/GenBank/DDBJ databases">
        <title>Novel diversity within Roseofilum (Cyanobacteria; Desertifilaceae) from marine benthic mats with descriptions of four novel species.</title>
        <authorList>
            <person name="Wang Y."/>
            <person name="Berthold D.E."/>
            <person name="Hu J."/>
            <person name="Lefler F.W."/>
            <person name="Laughinghouse H.D. IV."/>
        </authorList>
    </citation>
    <scope>NUCLEOTIDE SEQUENCE [LARGE SCALE GENOMIC DNA]</scope>
    <source>
        <strain evidence="2 3">BLCC-M154</strain>
    </source>
</reference>
<accession>A0ABT7ARR5</accession>
<organism evidence="2 3">
    <name type="scientific">Roseofilum acuticapitatum BLCC-M154</name>
    <dbReference type="NCBI Taxonomy" id="3022444"/>
    <lineage>
        <taxon>Bacteria</taxon>
        <taxon>Bacillati</taxon>
        <taxon>Cyanobacteriota</taxon>
        <taxon>Cyanophyceae</taxon>
        <taxon>Desertifilales</taxon>
        <taxon>Desertifilaceae</taxon>
        <taxon>Roseofilum</taxon>
        <taxon>Roseofilum acuticapitatum</taxon>
    </lineage>
</organism>
<proteinExistence type="predicted"/>
<dbReference type="InterPro" id="IPR028098">
    <property type="entry name" value="Glyco_trans_4-like_N"/>
</dbReference>
<dbReference type="SUPFAM" id="SSF53756">
    <property type="entry name" value="UDP-Glycosyltransferase/glycogen phosphorylase"/>
    <property type="match status" value="1"/>
</dbReference>
<keyword evidence="3" id="KW-1185">Reference proteome</keyword>
<dbReference type="Gene3D" id="3.40.50.2000">
    <property type="entry name" value="Glycogen Phosphorylase B"/>
    <property type="match status" value="2"/>
</dbReference>
<protein>
    <submittedName>
        <fullName evidence="2">Glycosyltransferase family 4 protein</fullName>
    </submittedName>
</protein>
<dbReference type="CDD" id="cd03825">
    <property type="entry name" value="GT4_WcaC-like"/>
    <property type="match status" value="1"/>
</dbReference>
<dbReference type="Proteomes" id="UP001235303">
    <property type="component" value="Unassembled WGS sequence"/>
</dbReference>
<feature type="domain" description="Glycosyltransferase subfamily 4-like N-terminal" evidence="1">
    <location>
        <begin position="13"/>
        <end position="214"/>
    </location>
</feature>